<keyword evidence="1" id="KW-1133">Transmembrane helix</keyword>
<evidence type="ECO:0008006" key="4">
    <source>
        <dbReference type="Google" id="ProtNLM"/>
    </source>
</evidence>
<dbReference type="Pfam" id="PF11239">
    <property type="entry name" value="DUF3040"/>
    <property type="match status" value="1"/>
</dbReference>
<feature type="transmembrane region" description="Helical" evidence="1">
    <location>
        <begin position="42"/>
        <end position="59"/>
    </location>
</feature>
<evidence type="ECO:0000313" key="3">
    <source>
        <dbReference type="Proteomes" id="UP000062973"/>
    </source>
</evidence>
<organism evidence="2 3">
    <name type="scientific">Amycolatopsis methanolica 239</name>
    <dbReference type="NCBI Taxonomy" id="1068978"/>
    <lineage>
        <taxon>Bacteria</taxon>
        <taxon>Bacillati</taxon>
        <taxon>Actinomycetota</taxon>
        <taxon>Actinomycetes</taxon>
        <taxon>Pseudonocardiales</taxon>
        <taxon>Pseudonocardiaceae</taxon>
        <taxon>Amycolatopsis</taxon>
        <taxon>Amycolatopsis methanolica group</taxon>
    </lineage>
</organism>
<dbReference type="AlphaFoldDB" id="A0A076MZM1"/>
<protein>
    <recommendedName>
        <fullName evidence="4">DUF3040 domain-containing protein</fullName>
    </recommendedName>
</protein>
<dbReference type="eggNOG" id="ENOG5031XRH">
    <property type="taxonomic scope" value="Bacteria"/>
</dbReference>
<keyword evidence="1" id="KW-0472">Membrane</keyword>
<name>A0A076MZM1_AMYME</name>
<proteinExistence type="predicted"/>
<keyword evidence="1" id="KW-0812">Transmembrane</keyword>
<dbReference type="PATRIC" id="fig|1068978.7.peg.7220"/>
<evidence type="ECO:0000256" key="1">
    <source>
        <dbReference type="SAM" id="Phobius"/>
    </source>
</evidence>
<dbReference type="InterPro" id="IPR021401">
    <property type="entry name" value="DUF3040"/>
</dbReference>
<gene>
    <name evidence="2" type="ORF">AMETH_6722</name>
</gene>
<dbReference type="EMBL" id="CP009110">
    <property type="protein sequence ID" value="AIJ26814.1"/>
    <property type="molecule type" value="Genomic_DNA"/>
</dbReference>
<accession>A0A076MZM1</accession>
<dbReference type="HOGENOM" id="CLU_183069_0_0_11"/>
<reference evidence="2 3" key="1">
    <citation type="submission" date="2014-07" db="EMBL/GenBank/DDBJ databases">
        <title>Whole Genome Sequence of the Amycolatopsis methanolica 239.</title>
        <authorList>
            <person name="Tang B."/>
        </authorList>
    </citation>
    <scope>NUCLEOTIDE SEQUENCE [LARGE SCALE GENOMIC DNA]</scope>
    <source>
        <strain evidence="2 3">239</strain>
    </source>
</reference>
<dbReference type="RefSeq" id="WP_017985588.1">
    <property type="nucleotide sequence ID" value="NZ_AQUL01000001.1"/>
</dbReference>
<dbReference type="KEGG" id="amq:AMETH_6722"/>
<feature type="transmembrane region" description="Helical" evidence="1">
    <location>
        <begin position="65"/>
        <end position="84"/>
    </location>
</feature>
<sequence>MLSRNEQQQLRVIERWFEISDPELTRALREGRFRHLGRFRRLVCLALMTFGALLIGLGAVAANVFLLFVGILALTTGVCLRIGALRP</sequence>
<keyword evidence="3" id="KW-1185">Reference proteome</keyword>
<evidence type="ECO:0000313" key="2">
    <source>
        <dbReference type="EMBL" id="AIJ26814.1"/>
    </source>
</evidence>
<dbReference type="Proteomes" id="UP000062973">
    <property type="component" value="Chromosome"/>
</dbReference>